<reference evidence="1" key="1">
    <citation type="submission" date="2014-11" db="EMBL/GenBank/DDBJ databases">
        <authorList>
            <person name="Amaro Gonzalez C."/>
        </authorList>
    </citation>
    <scope>NUCLEOTIDE SEQUENCE</scope>
</reference>
<accession>A0A0E9VPU0</accession>
<protein>
    <submittedName>
        <fullName evidence="1">Uncharacterized protein</fullName>
    </submittedName>
</protein>
<dbReference type="EMBL" id="GBXM01039173">
    <property type="protein sequence ID" value="JAH69404.1"/>
    <property type="molecule type" value="Transcribed_RNA"/>
</dbReference>
<name>A0A0E9VPU0_ANGAN</name>
<reference evidence="1" key="2">
    <citation type="journal article" date="2015" name="Fish Shellfish Immunol.">
        <title>Early steps in the European eel (Anguilla anguilla)-Vibrio vulnificus interaction in the gills: Role of the RtxA13 toxin.</title>
        <authorList>
            <person name="Callol A."/>
            <person name="Pajuelo D."/>
            <person name="Ebbesson L."/>
            <person name="Teles M."/>
            <person name="MacKenzie S."/>
            <person name="Amaro C."/>
        </authorList>
    </citation>
    <scope>NUCLEOTIDE SEQUENCE</scope>
</reference>
<proteinExistence type="predicted"/>
<dbReference type="AlphaFoldDB" id="A0A0E9VPU0"/>
<sequence>MLPKCHPYKVEVPSPMFFLFVCFI</sequence>
<organism evidence="1">
    <name type="scientific">Anguilla anguilla</name>
    <name type="common">European freshwater eel</name>
    <name type="synonym">Muraena anguilla</name>
    <dbReference type="NCBI Taxonomy" id="7936"/>
    <lineage>
        <taxon>Eukaryota</taxon>
        <taxon>Metazoa</taxon>
        <taxon>Chordata</taxon>
        <taxon>Craniata</taxon>
        <taxon>Vertebrata</taxon>
        <taxon>Euteleostomi</taxon>
        <taxon>Actinopterygii</taxon>
        <taxon>Neopterygii</taxon>
        <taxon>Teleostei</taxon>
        <taxon>Anguilliformes</taxon>
        <taxon>Anguillidae</taxon>
        <taxon>Anguilla</taxon>
    </lineage>
</organism>
<evidence type="ECO:0000313" key="1">
    <source>
        <dbReference type="EMBL" id="JAH80164.1"/>
    </source>
</evidence>
<dbReference type="EMBL" id="GBXM01028413">
    <property type="protein sequence ID" value="JAH80164.1"/>
    <property type="molecule type" value="Transcribed_RNA"/>
</dbReference>